<keyword evidence="4" id="KW-1185">Reference proteome</keyword>
<dbReference type="EMBL" id="KQ964263">
    <property type="protein sequence ID" value="KXJ87325.1"/>
    <property type="molecule type" value="Genomic_DNA"/>
</dbReference>
<proteinExistence type="predicted"/>
<feature type="compositionally biased region" description="Polar residues" evidence="1">
    <location>
        <begin position="76"/>
        <end position="94"/>
    </location>
</feature>
<name>A0A136IQX7_9PEZI</name>
<dbReference type="InParanoid" id="A0A136IQX7"/>
<keyword evidence="2" id="KW-1133">Transmembrane helix</keyword>
<organism evidence="3 4">
    <name type="scientific">Microdochium bolleyi</name>
    <dbReference type="NCBI Taxonomy" id="196109"/>
    <lineage>
        <taxon>Eukaryota</taxon>
        <taxon>Fungi</taxon>
        <taxon>Dikarya</taxon>
        <taxon>Ascomycota</taxon>
        <taxon>Pezizomycotina</taxon>
        <taxon>Sordariomycetes</taxon>
        <taxon>Xylariomycetidae</taxon>
        <taxon>Xylariales</taxon>
        <taxon>Microdochiaceae</taxon>
        <taxon>Microdochium</taxon>
    </lineage>
</organism>
<dbReference type="Proteomes" id="UP000070501">
    <property type="component" value="Unassembled WGS sequence"/>
</dbReference>
<feature type="compositionally biased region" description="Basic and acidic residues" evidence="1">
    <location>
        <begin position="53"/>
        <end position="64"/>
    </location>
</feature>
<sequence length="113" mass="12530">MTEEVTVGIIGVMVPIIIALGTGIIWLLRHYQNGHFDFGARFRRGDLEHGLSIRATDRSADPSVHRKSNPEAPKASTHNTNPSYSHNGIMSTLPSPVVVDPSAKRKHFCQPRY</sequence>
<evidence type="ECO:0000313" key="4">
    <source>
        <dbReference type="Proteomes" id="UP000070501"/>
    </source>
</evidence>
<feature type="region of interest" description="Disordered" evidence="1">
    <location>
        <begin position="53"/>
        <end position="99"/>
    </location>
</feature>
<keyword evidence="2" id="KW-0472">Membrane</keyword>
<accession>A0A136IQX7</accession>
<evidence type="ECO:0000256" key="1">
    <source>
        <dbReference type="SAM" id="MobiDB-lite"/>
    </source>
</evidence>
<evidence type="ECO:0000313" key="3">
    <source>
        <dbReference type="EMBL" id="KXJ87325.1"/>
    </source>
</evidence>
<dbReference type="AlphaFoldDB" id="A0A136IQX7"/>
<gene>
    <name evidence="3" type="ORF">Micbo1qcDRAFT_179195</name>
</gene>
<evidence type="ECO:0000256" key="2">
    <source>
        <dbReference type="SAM" id="Phobius"/>
    </source>
</evidence>
<protein>
    <submittedName>
        <fullName evidence="3">Uncharacterized protein</fullName>
    </submittedName>
</protein>
<reference evidence="4" key="1">
    <citation type="submission" date="2016-02" db="EMBL/GenBank/DDBJ databases">
        <title>Draft genome sequence of Microdochium bolleyi, a fungal endophyte of beachgrass.</title>
        <authorList>
            <consortium name="DOE Joint Genome Institute"/>
            <person name="David A.S."/>
            <person name="May G."/>
            <person name="Haridas S."/>
            <person name="Lim J."/>
            <person name="Wang M."/>
            <person name="Labutti K."/>
            <person name="Lipzen A."/>
            <person name="Barry K."/>
            <person name="Grigoriev I.V."/>
        </authorList>
    </citation>
    <scope>NUCLEOTIDE SEQUENCE [LARGE SCALE GENOMIC DNA]</scope>
    <source>
        <strain evidence="4">J235TASD1</strain>
    </source>
</reference>
<feature type="transmembrane region" description="Helical" evidence="2">
    <location>
        <begin position="6"/>
        <end position="28"/>
    </location>
</feature>
<keyword evidence="2" id="KW-0812">Transmembrane</keyword>